<dbReference type="RefSeq" id="WP_191161025.1">
    <property type="nucleotide sequence ID" value="NZ_JACWMX010000001.1"/>
</dbReference>
<evidence type="ECO:0000256" key="1">
    <source>
        <dbReference type="SAM" id="Phobius"/>
    </source>
</evidence>
<gene>
    <name evidence="2" type="ORF">IDJ76_04225</name>
</gene>
<accession>A0A926NN71</accession>
<keyword evidence="3" id="KW-1185">Reference proteome</keyword>
<feature type="transmembrane region" description="Helical" evidence="1">
    <location>
        <begin position="148"/>
        <end position="165"/>
    </location>
</feature>
<keyword evidence="1" id="KW-0472">Membrane</keyword>
<dbReference type="Pfam" id="PF11188">
    <property type="entry name" value="DUF2975"/>
    <property type="match status" value="1"/>
</dbReference>
<dbReference type="EMBL" id="JACWMX010000001">
    <property type="protein sequence ID" value="MBD1392298.1"/>
    <property type="molecule type" value="Genomic_DNA"/>
</dbReference>
<sequence length="218" mass="24620">MKKVRALQILVYVVFGLLIIQNEGGALYKGFVEGFNPVSYTSNGDRVQNGLLLPYVLLDHNLVTHNINNELKINAGYTLSNITVVADISLDKKTANLSPQWFAPVKFLLIALTLQVLYTIAKTINQIIKSIYQDDMFSEHCIKLIRKTGIYIITYSLVDYIYSWLTYAERKILLGSTLVSVNNTSFSFEAVLLAIFVFIIAEAFKQGAKLREQQELTI</sequence>
<keyword evidence="1" id="KW-0812">Transmembrane</keyword>
<keyword evidence="1" id="KW-1133">Transmembrane helix</keyword>
<proteinExistence type="predicted"/>
<dbReference type="InterPro" id="IPR021354">
    <property type="entry name" value="DUF2975"/>
</dbReference>
<feature type="transmembrane region" description="Helical" evidence="1">
    <location>
        <begin position="101"/>
        <end position="121"/>
    </location>
</feature>
<reference evidence="2" key="1">
    <citation type="submission" date="2020-09" db="EMBL/GenBank/DDBJ databases">
        <title>Novel species of Mucilaginibacter isolated from a glacier on the Tibetan Plateau.</title>
        <authorList>
            <person name="Liu Q."/>
            <person name="Xin Y.-H."/>
        </authorList>
    </citation>
    <scope>NUCLEOTIDE SEQUENCE</scope>
    <source>
        <strain evidence="2">ZB1P21</strain>
    </source>
</reference>
<evidence type="ECO:0000313" key="2">
    <source>
        <dbReference type="EMBL" id="MBD1392298.1"/>
    </source>
</evidence>
<protein>
    <submittedName>
        <fullName evidence="2">DUF2975 domain-containing protein</fullName>
    </submittedName>
</protein>
<evidence type="ECO:0000313" key="3">
    <source>
        <dbReference type="Proteomes" id="UP000619078"/>
    </source>
</evidence>
<feature type="transmembrane region" description="Helical" evidence="1">
    <location>
        <begin position="185"/>
        <end position="204"/>
    </location>
</feature>
<feature type="transmembrane region" description="Helical" evidence="1">
    <location>
        <begin position="9"/>
        <end position="28"/>
    </location>
</feature>
<dbReference type="AlphaFoldDB" id="A0A926NN71"/>
<dbReference type="Proteomes" id="UP000619078">
    <property type="component" value="Unassembled WGS sequence"/>
</dbReference>
<name>A0A926NN71_9SPHI</name>
<organism evidence="2 3">
    <name type="scientific">Mucilaginibacter glaciei</name>
    <dbReference type="NCBI Taxonomy" id="2772109"/>
    <lineage>
        <taxon>Bacteria</taxon>
        <taxon>Pseudomonadati</taxon>
        <taxon>Bacteroidota</taxon>
        <taxon>Sphingobacteriia</taxon>
        <taxon>Sphingobacteriales</taxon>
        <taxon>Sphingobacteriaceae</taxon>
        <taxon>Mucilaginibacter</taxon>
    </lineage>
</organism>
<comment type="caution">
    <text evidence="2">The sequence shown here is derived from an EMBL/GenBank/DDBJ whole genome shotgun (WGS) entry which is preliminary data.</text>
</comment>